<protein>
    <submittedName>
        <fullName evidence="2">C39 family peptidase</fullName>
    </submittedName>
</protein>
<organism evidence="2 3">
    <name type="scientific">Dorea hominis</name>
    <dbReference type="NCBI Taxonomy" id="2763040"/>
    <lineage>
        <taxon>Bacteria</taxon>
        <taxon>Bacillati</taxon>
        <taxon>Bacillota</taxon>
        <taxon>Clostridia</taxon>
        <taxon>Lachnospirales</taxon>
        <taxon>Lachnospiraceae</taxon>
        <taxon>Dorea</taxon>
    </lineage>
</organism>
<evidence type="ECO:0000313" key="3">
    <source>
        <dbReference type="Proteomes" id="UP000647235"/>
    </source>
</evidence>
<proteinExistence type="predicted"/>
<evidence type="ECO:0000259" key="1">
    <source>
        <dbReference type="Pfam" id="PF13529"/>
    </source>
</evidence>
<accession>A0ABR7EUE0</accession>
<dbReference type="SUPFAM" id="SSF54001">
    <property type="entry name" value="Cysteine proteinases"/>
    <property type="match status" value="1"/>
</dbReference>
<dbReference type="InterPro" id="IPR039564">
    <property type="entry name" value="Peptidase_C39-like"/>
</dbReference>
<reference evidence="2 3" key="1">
    <citation type="submission" date="2020-08" db="EMBL/GenBank/DDBJ databases">
        <title>Genome public.</title>
        <authorList>
            <person name="Liu C."/>
            <person name="Sun Q."/>
        </authorList>
    </citation>
    <scope>NUCLEOTIDE SEQUENCE [LARGE SCALE GENOMIC DNA]</scope>
    <source>
        <strain evidence="2 3">NSJ-36</strain>
    </source>
</reference>
<feature type="domain" description="Peptidase C39-like" evidence="1">
    <location>
        <begin position="123"/>
        <end position="254"/>
    </location>
</feature>
<dbReference type="RefSeq" id="WP_118661117.1">
    <property type="nucleotide sequence ID" value="NZ_JACOOY010000007.1"/>
</dbReference>
<dbReference type="Pfam" id="PF13529">
    <property type="entry name" value="Peptidase_C39_2"/>
    <property type="match status" value="1"/>
</dbReference>
<name>A0ABR7EUE0_9FIRM</name>
<dbReference type="EMBL" id="JACOOY010000007">
    <property type="protein sequence ID" value="MBC5664970.1"/>
    <property type="molecule type" value="Genomic_DNA"/>
</dbReference>
<keyword evidence="3" id="KW-1185">Reference proteome</keyword>
<evidence type="ECO:0000313" key="2">
    <source>
        <dbReference type="EMBL" id="MBC5664970.1"/>
    </source>
</evidence>
<sequence>MKEIKKQKNKKRKQILRRRIYMMTAGIFVLLAVAFAIGHHSAGKEDDLSSKTKEVIQNKTQEEMYTSRLERVKAMAKNQGYPKGVIELLDKNEDTIDFVEDYGEKKDQAVAKDIGVKIQKGTIPELIQWDERWGYTKYGTSIVAVSGCGPTCMSMVVSGLTGNTKITPARTAAYSVRHNLIDEENNTYWEFMEKAAKHWGLNCYAGMLNKKQLKAELCKGHPVICSVGPGDFTKNGHFIVLSGWKDGKIQVNDPFSRQNSQKLWTYSRIKKQAKSMWVYSYSKKQVQER</sequence>
<dbReference type="Gene3D" id="3.90.70.10">
    <property type="entry name" value="Cysteine proteinases"/>
    <property type="match status" value="1"/>
</dbReference>
<comment type="caution">
    <text evidence="2">The sequence shown here is derived from an EMBL/GenBank/DDBJ whole genome shotgun (WGS) entry which is preliminary data.</text>
</comment>
<gene>
    <name evidence="2" type="ORF">H8S07_06720</name>
</gene>
<dbReference type="Proteomes" id="UP000647235">
    <property type="component" value="Unassembled WGS sequence"/>
</dbReference>
<dbReference type="InterPro" id="IPR038765">
    <property type="entry name" value="Papain-like_cys_pep_sf"/>
</dbReference>